<dbReference type="GO" id="GO:0010411">
    <property type="term" value="P:xyloglucan metabolic process"/>
    <property type="evidence" value="ECO:0007669"/>
    <property type="project" value="InterPro"/>
</dbReference>
<keyword evidence="6" id="KW-0134">Cell wall</keyword>
<dbReference type="GO" id="GO:0071555">
    <property type="term" value="P:cell wall organization"/>
    <property type="evidence" value="ECO:0007669"/>
    <property type="project" value="UniProtKB-KW"/>
</dbReference>
<comment type="subcellular location">
    <subcellularLocation>
        <location evidence="6">Secreted</location>
        <location evidence="6">Cell wall</location>
    </subcellularLocation>
    <subcellularLocation>
        <location evidence="6">Secreted</location>
        <location evidence="6">Extracellular space</location>
        <location evidence="6">Apoplast</location>
    </subcellularLocation>
</comment>
<dbReference type="InterPro" id="IPR000757">
    <property type="entry name" value="Beta-glucanase-like"/>
</dbReference>
<evidence type="ECO:0000256" key="4">
    <source>
        <dbReference type="ARBA" id="ARBA00023295"/>
    </source>
</evidence>
<dbReference type="InterPro" id="IPR013320">
    <property type="entry name" value="ConA-like_dom_sf"/>
</dbReference>
<evidence type="ECO:0000256" key="5">
    <source>
        <dbReference type="PIRSR" id="PIRSR005604-1"/>
    </source>
</evidence>
<dbReference type="Gene3D" id="2.60.120.200">
    <property type="match status" value="2"/>
</dbReference>
<dbReference type="PIRSF" id="PIRSF005604">
    <property type="entry name" value="XET"/>
    <property type="match status" value="1"/>
</dbReference>
<feature type="active site" description="Proton donor" evidence="5">
    <location>
        <position position="126"/>
    </location>
</feature>
<dbReference type="STRING" id="39946.A2Z4J5"/>
<protein>
    <recommendedName>
        <fullName evidence="6">Xyloglucan endotransglucosylase/hydrolase</fullName>
        <ecNumber evidence="6">2.4.1.207</ecNumber>
    </recommendedName>
</protein>
<dbReference type="Pfam" id="PF00722">
    <property type="entry name" value="Glyco_hydro_16"/>
    <property type="match status" value="2"/>
</dbReference>
<dbReference type="GO" id="GO:0042546">
    <property type="term" value="P:cell wall biogenesis"/>
    <property type="evidence" value="ECO:0007669"/>
    <property type="project" value="InterPro"/>
</dbReference>
<keyword evidence="1 6" id="KW-0808">Transferase</keyword>
<evidence type="ECO:0000256" key="1">
    <source>
        <dbReference type="ARBA" id="ARBA00022679"/>
    </source>
</evidence>
<evidence type="ECO:0000313" key="9">
    <source>
        <dbReference type="EMBL" id="EAY77529.1"/>
    </source>
</evidence>
<feature type="domain" description="GH16" evidence="8">
    <location>
        <begin position="19"/>
        <end position="213"/>
    </location>
</feature>
<gene>
    <name evidence="9" type="ORF">OsI_32570</name>
</gene>
<dbReference type="Proteomes" id="UP000007015">
    <property type="component" value="Chromosome 10"/>
</dbReference>
<keyword evidence="10" id="KW-1185">Reference proteome</keyword>
<accession>A2Z4J5</accession>
<keyword evidence="2 6" id="KW-0378">Hydrolase</keyword>
<dbReference type="InterPro" id="IPR016455">
    <property type="entry name" value="XTH"/>
</dbReference>
<comment type="PTM">
    <text evidence="6">Contains at least one intrachain disulfide bond essential for its enzymatic activity.</text>
</comment>
<dbReference type="EMBL" id="CM000135">
    <property type="protein sequence ID" value="EAY77529.1"/>
    <property type="molecule type" value="Genomic_DNA"/>
</dbReference>
<dbReference type="Gramene" id="BGIOSGA032372-TA">
    <property type="protein sequence ID" value="BGIOSGA032372-PA"/>
    <property type="gene ID" value="BGIOSGA032372"/>
</dbReference>
<comment type="similarity">
    <text evidence="6">Belongs to the glycosyl hydrolase 16 family.</text>
</comment>
<evidence type="ECO:0000256" key="6">
    <source>
        <dbReference type="RuleBase" id="RU361120"/>
    </source>
</evidence>
<reference evidence="9 10" key="1">
    <citation type="journal article" date="2005" name="PLoS Biol.">
        <title>The genomes of Oryza sativa: a history of duplications.</title>
        <authorList>
            <person name="Yu J."/>
            <person name="Wang J."/>
            <person name="Lin W."/>
            <person name="Li S."/>
            <person name="Li H."/>
            <person name="Zhou J."/>
            <person name="Ni P."/>
            <person name="Dong W."/>
            <person name="Hu S."/>
            <person name="Zeng C."/>
            <person name="Zhang J."/>
            <person name="Zhang Y."/>
            <person name="Li R."/>
            <person name="Xu Z."/>
            <person name="Li S."/>
            <person name="Li X."/>
            <person name="Zheng H."/>
            <person name="Cong L."/>
            <person name="Lin L."/>
            <person name="Yin J."/>
            <person name="Geng J."/>
            <person name="Li G."/>
            <person name="Shi J."/>
            <person name="Liu J."/>
            <person name="Lv H."/>
            <person name="Li J."/>
            <person name="Wang J."/>
            <person name="Deng Y."/>
            <person name="Ran L."/>
            <person name="Shi X."/>
            <person name="Wang X."/>
            <person name="Wu Q."/>
            <person name="Li C."/>
            <person name="Ren X."/>
            <person name="Wang J."/>
            <person name="Wang X."/>
            <person name="Li D."/>
            <person name="Liu D."/>
            <person name="Zhang X."/>
            <person name="Ji Z."/>
            <person name="Zhao W."/>
            <person name="Sun Y."/>
            <person name="Zhang Z."/>
            <person name="Bao J."/>
            <person name="Han Y."/>
            <person name="Dong L."/>
            <person name="Ji J."/>
            <person name="Chen P."/>
            <person name="Wu S."/>
            <person name="Liu J."/>
            <person name="Xiao Y."/>
            <person name="Bu D."/>
            <person name="Tan J."/>
            <person name="Yang L."/>
            <person name="Ye C."/>
            <person name="Zhang J."/>
            <person name="Xu J."/>
            <person name="Zhou Y."/>
            <person name="Yu Y."/>
            <person name="Zhang B."/>
            <person name="Zhuang S."/>
            <person name="Wei H."/>
            <person name="Liu B."/>
            <person name="Lei M."/>
            <person name="Yu H."/>
            <person name="Li Y."/>
            <person name="Xu H."/>
            <person name="Wei S."/>
            <person name="He X."/>
            <person name="Fang L."/>
            <person name="Zhang Z."/>
            <person name="Zhang Y."/>
            <person name="Huang X."/>
            <person name="Su Z."/>
            <person name="Tong W."/>
            <person name="Li J."/>
            <person name="Tong Z."/>
            <person name="Li S."/>
            <person name="Ye J."/>
            <person name="Wang L."/>
            <person name="Fang L."/>
            <person name="Lei T."/>
            <person name="Chen C."/>
            <person name="Chen H."/>
            <person name="Xu Z."/>
            <person name="Li H."/>
            <person name="Huang H."/>
            <person name="Zhang F."/>
            <person name="Xu H."/>
            <person name="Li N."/>
            <person name="Zhao C."/>
            <person name="Li S."/>
            <person name="Dong L."/>
            <person name="Huang Y."/>
            <person name="Li L."/>
            <person name="Xi Y."/>
            <person name="Qi Q."/>
            <person name="Li W."/>
            <person name="Zhang B."/>
            <person name="Hu W."/>
            <person name="Zhang Y."/>
            <person name="Tian X."/>
            <person name="Jiao Y."/>
            <person name="Liang X."/>
            <person name="Jin J."/>
            <person name="Gao L."/>
            <person name="Zheng W."/>
            <person name="Hao B."/>
            <person name="Liu S."/>
            <person name="Wang W."/>
            <person name="Yuan L."/>
            <person name="Cao M."/>
            <person name="McDermott J."/>
            <person name="Samudrala R."/>
            <person name="Wang J."/>
            <person name="Wong G.K."/>
            <person name="Yang H."/>
        </authorList>
    </citation>
    <scope>NUCLEOTIDE SEQUENCE [LARGE SCALE GENOMIC DNA]</scope>
    <source>
        <strain evidence="10">cv. 93-11</strain>
    </source>
</reference>
<dbReference type="AlphaFoldDB" id="A2Z4J5"/>
<comment type="function">
    <text evidence="6">Catalyzes xyloglucan endohydrolysis (XEH) and/or endotransglycosylation (XET). Cleaves and religates xyloglucan polymers, an essential constituent of the primary cell wall, and thereby participates in cell wall construction of growing tissues.</text>
</comment>
<keyword evidence="6" id="KW-0052">Apoplast</keyword>
<name>A2Z4J5_ORYSI</name>
<dbReference type="SUPFAM" id="SSF49899">
    <property type="entry name" value="Concanavalin A-like lectins/glucanases"/>
    <property type="match status" value="1"/>
</dbReference>
<feature type="region of interest" description="Disordered" evidence="7">
    <location>
        <begin position="292"/>
        <end position="315"/>
    </location>
</feature>
<evidence type="ECO:0000256" key="7">
    <source>
        <dbReference type="SAM" id="MobiDB-lite"/>
    </source>
</evidence>
<dbReference type="GO" id="GO:0048046">
    <property type="term" value="C:apoplast"/>
    <property type="evidence" value="ECO:0007669"/>
    <property type="project" value="UniProtKB-SubCell"/>
</dbReference>
<keyword evidence="6" id="KW-0732">Signal</keyword>
<dbReference type="OMA" id="FSELMLH"/>
<dbReference type="InterPro" id="IPR044791">
    <property type="entry name" value="Beta-glucanase/XTH"/>
</dbReference>
<dbReference type="Pfam" id="PF06955">
    <property type="entry name" value="XET_C"/>
    <property type="match status" value="1"/>
</dbReference>
<dbReference type="HOGENOM" id="CLU_048041_1_2_1"/>
<organism evidence="9 10">
    <name type="scientific">Oryza sativa subsp. indica</name>
    <name type="common">Rice</name>
    <dbReference type="NCBI Taxonomy" id="39946"/>
    <lineage>
        <taxon>Eukaryota</taxon>
        <taxon>Viridiplantae</taxon>
        <taxon>Streptophyta</taxon>
        <taxon>Embryophyta</taxon>
        <taxon>Tracheophyta</taxon>
        <taxon>Spermatophyta</taxon>
        <taxon>Magnoliopsida</taxon>
        <taxon>Liliopsida</taxon>
        <taxon>Poales</taxon>
        <taxon>Poaceae</taxon>
        <taxon>BOP clade</taxon>
        <taxon>Oryzoideae</taxon>
        <taxon>Oryzeae</taxon>
        <taxon>Oryzinae</taxon>
        <taxon>Oryza</taxon>
        <taxon>Oryza sativa</taxon>
    </lineage>
</organism>
<evidence type="ECO:0000256" key="3">
    <source>
        <dbReference type="ARBA" id="ARBA00023157"/>
    </source>
</evidence>
<evidence type="ECO:0000259" key="8">
    <source>
        <dbReference type="PROSITE" id="PS51762"/>
    </source>
</evidence>
<dbReference type="EC" id="2.4.1.207" evidence="6"/>
<sequence>MAASRCFLLLLLLLLSPLLASAGEEEEEAVLAMAARLRRPAAASFREGYTQLFGGSNLALHGDGKRVRISLDERTGAGFASQDAYLHGFFSASIKLPPDYAAGVVVAFYMSNGDVYEKTHDELDFEFLGNIKGREWRVQTNVYGNGSTSVGREERFYIDETPIREVQRTKSMGVQFPSKPMSLYATIWDGSSWATSGGRYKVNYKYAPFIAEFSELMLHGCAMDTLTRAPMCTPDIANIHNAVAMSGRQRSAMERFRTKYMTYGYCYDRLRYPTPPSECNVGPEAELFLPTGEARSIDRHGRARRHRRGPADSAF</sequence>
<dbReference type="InterPro" id="IPR010713">
    <property type="entry name" value="XET_C"/>
</dbReference>
<keyword evidence="4 6" id="KW-0326">Glycosidase</keyword>
<keyword evidence="6" id="KW-0961">Cell wall biogenesis/degradation</keyword>
<dbReference type="PANTHER" id="PTHR31062">
    <property type="entry name" value="XYLOGLUCAN ENDOTRANSGLUCOSYLASE/HYDROLASE PROTEIN 8-RELATED"/>
    <property type="match status" value="1"/>
</dbReference>
<keyword evidence="3" id="KW-1015">Disulfide bond</keyword>
<feature type="chain" id="PRO_5005121274" description="Xyloglucan endotransglucosylase/hydrolase" evidence="6">
    <location>
        <begin position="23"/>
        <end position="315"/>
    </location>
</feature>
<feature type="active site" description="Nucleophile" evidence="5">
    <location>
        <position position="122"/>
    </location>
</feature>
<dbReference type="PROSITE" id="PS51762">
    <property type="entry name" value="GH16_2"/>
    <property type="match status" value="1"/>
</dbReference>
<feature type="signal peptide" evidence="6">
    <location>
        <begin position="1"/>
        <end position="22"/>
    </location>
</feature>
<dbReference type="GO" id="GO:0016762">
    <property type="term" value="F:xyloglucan:xyloglucosyl transferase activity"/>
    <property type="evidence" value="ECO:0007669"/>
    <property type="project" value="UniProtKB-EC"/>
</dbReference>
<keyword evidence="6" id="KW-0964">Secreted</keyword>
<dbReference type="GO" id="GO:0004553">
    <property type="term" value="F:hydrolase activity, hydrolyzing O-glycosyl compounds"/>
    <property type="evidence" value="ECO:0007669"/>
    <property type="project" value="InterPro"/>
</dbReference>
<evidence type="ECO:0000313" key="10">
    <source>
        <dbReference type="Proteomes" id="UP000007015"/>
    </source>
</evidence>
<proteinExistence type="inferred from homology"/>
<evidence type="ECO:0000256" key="2">
    <source>
        <dbReference type="ARBA" id="ARBA00022801"/>
    </source>
</evidence>